<sequence>MAPPPLSTLLSDCYGDEGASTVVRNRFPKSRRAMSSGRDLAHGRFRHWQVFSYSIEPQGMLTYEIGKSTVLDMIAAQYGLKVSRAILGEMSAQHEGQFAIALERLSWDIQDAPKGLLIIEDIDLLFPKKDTSIQEPGLLPALQRIISSFQDVSHAGRAILVATTRDPSAIQGTVRNLFEDEIVLQVPTPNERLALLRHMVQGLRLDKNVSLEELSARAHAFVAADLSRWCQLALEAAHNNQSEILSQHHFESTFDRIRVNALQMAEKPDPVRWSDIGGLQEAKQALEESAVWVYKHASAYKRLGIRPSKGVLLYGPPGTGKTLLAKAVATESSANFMAVSIPDLIKGEVGESEKAVVSIFQTAIRCSPCVIFFDELEAIFSSRETSGDVGKKLISQFLIEIDHLDKTDQSVILLGATNHPESIDASILRPGRLDRMIHVGLPSKEERLNILHVLARGTRLDSQVDLDIIADCTESYSGADLKAVVRKAALIALKNSLRIQQDSPVYVEQQHLLDAIQVVGPSHRLK</sequence>
<evidence type="ECO:0000256" key="1">
    <source>
        <dbReference type="ARBA" id="ARBA00004496"/>
    </source>
</evidence>
<dbReference type="Pfam" id="PF00004">
    <property type="entry name" value="AAA"/>
    <property type="match status" value="2"/>
</dbReference>
<dbReference type="AlphaFoldDB" id="A0A077WXR2"/>
<keyword evidence="3 5" id="KW-0547">Nucleotide-binding</keyword>
<dbReference type="FunFam" id="3.40.50.300:FF:001054">
    <property type="entry name" value="ATPase, AAA family, putative"/>
    <property type="match status" value="1"/>
</dbReference>
<evidence type="ECO:0000256" key="5">
    <source>
        <dbReference type="RuleBase" id="RU003651"/>
    </source>
</evidence>
<gene>
    <name evidence="7" type="ORF">LRAMOSA03845</name>
</gene>
<protein>
    <recommendedName>
        <fullName evidence="6">AAA+ ATPase domain-containing protein</fullName>
    </recommendedName>
</protein>
<reference evidence="7" key="1">
    <citation type="journal article" date="2014" name="Genome Announc.">
        <title>De novo whole-genome sequence and genome annotation of Lichtheimia ramosa.</title>
        <authorList>
            <person name="Linde J."/>
            <person name="Schwartze V."/>
            <person name="Binder U."/>
            <person name="Lass-Florl C."/>
            <person name="Voigt K."/>
            <person name="Horn F."/>
        </authorList>
    </citation>
    <scope>NUCLEOTIDE SEQUENCE</scope>
    <source>
        <strain evidence="7">JMRC FSU:6197</strain>
    </source>
</reference>
<dbReference type="GO" id="GO:0016887">
    <property type="term" value="F:ATP hydrolysis activity"/>
    <property type="evidence" value="ECO:0007669"/>
    <property type="project" value="InterPro"/>
</dbReference>
<keyword evidence="2" id="KW-0963">Cytoplasm</keyword>
<dbReference type="OrthoDB" id="10254455at2759"/>
<keyword evidence="4 5" id="KW-0067">ATP-binding</keyword>
<comment type="subcellular location">
    <subcellularLocation>
        <location evidence="1">Cytoplasm</location>
    </subcellularLocation>
</comment>
<dbReference type="SUPFAM" id="SSF52540">
    <property type="entry name" value="P-loop containing nucleoside triphosphate hydrolases"/>
    <property type="match status" value="2"/>
</dbReference>
<proteinExistence type="inferred from homology"/>
<dbReference type="Gene3D" id="1.10.8.60">
    <property type="match status" value="2"/>
</dbReference>
<organism evidence="7">
    <name type="scientific">Lichtheimia ramosa</name>
    <dbReference type="NCBI Taxonomy" id="688394"/>
    <lineage>
        <taxon>Eukaryota</taxon>
        <taxon>Fungi</taxon>
        <taxon>Fungi incertae sedis</taxon>
        <taxon>Mucoromycota</taxon>
        <taxon>Mucoromycotina</taxon>
        <taxon>Mucoromycetes</taxon>
        <taxon>Mucorales</taxon>
        <taxon>Lichtheimiaceae</taxon>
        <taxon>Lichtheimia</taxon>
    </lineage>
</organism>
<evidence type="ECO:0000256" key="2">
    <source>
        <dbReference type="ARBA" id="ARBA00022490"/>
    </source>
</evidence>
<dbReference type="PANTHER" id="PTHR23077:SF27">
    <property type="entry name" value="ATPASE FAMILY GENE 2 PROTEIN HOMOLOG A"/>
    <property type="match status" value="1"/>
</dbReference>
<feature type="domain" description="AAA+ ATPase" evidence="6">
    <location>
        <begin position="56"/>
        <end position="188"/>
    </location>
</feature>
<dbReference type="PANTHER" id="PTHR23077">
    <property type="entry name" value="AAA-FAMILY ATPASE"/>
    <property type="match status" value="1"/>
</dbReference>
<evidence type="ECO:0000256" key="3">
    <source>
        <dbReference type="ARBA" id="ARBA00022741"/>
    </source>
</evidence>
<dbReference type="InterPro" id="IPR003593">
    <property type="entry name" value="AAA+_ATPase"/>
</dbReference>
<dbReference type="Gene3D" id="3.40.50.300">
    <property type="entry name" value="P-loop containing nucleotide triphosphate hydrolases"/>
    <property type="match status" value="2"/>
</dbReference>
<dbReference type="GO" id="GO:0005737">
    <property type="term" value="C:cytoplasm"/>
    <property type="evidence" value="ECO:0007669"/>
    <property type="project" value="UniProtKB-SubCell"/>
</dbReference>
<dbReference type="InterPro" id="IPR050168">
    <property type="entry name" value="AAA_ATPase_domain"/>
</dbReference>
<dbReference type="GO" id="GO:0005524">
    <property type="term" value="F:ATP binding"/>
    <property type="evidence" value="ECO:0007669"/>
    <property type="project" value="UniProtKB-KW"/>
</dbReference>
<dbReference type="Pfam" id="PF17862">
    <property type="entry name" value="AAA_lid_3"/>
    <property type="match status" value="1"/>
</dbReference>
<dbReference type="EMBL" id="LK023346">
    <property type="protein sequence ID" value="CDS11582.1"/>
    <property type="molecule type" value="Genomic_DNA"/>
</dbReference>
<evidence type="ECO:0000256" key="4">
    <source>
        <dbReference type="ARBA" id="ARBA00022840"/>
    </source>
</evidence>
<feature type="domain" description="AAA+ ATPase" evidence="6">
    <location>
        <begin position="307"/>
        <end position="443"/>
    </location>
</feature>
<name>A0A077WXR2_9FUNG</name>
<dbReference type="InterPro" id="IPR041569">
    <property type="entry name" value="AAA_lid_3"/>
</dbReference>
<dbReference type="InterPro" id="IPR003959">
    <property type="entry name" value="ATPase_AAA_core"/>
</dbReference>
<evidence type="ECO:0000313" key="7">
    <source>
        <dbReference type="EMBL" id="CDS11582.1"/>
    </source>
</evidence>
<comment type="similarity">
    <text evidence="5">Belongs to the AAA ATPase family.</text>
</comment>
<dbReference type="InterPro" id="IPR003960">
    <property type="entry name" value="ATPase_AAA_CS"/>
</dbReference>
<evidence type="ECO:0000259" key="6">
    <source>
        <dbReference type="SMART" id="SM00382"/>
    </source>
</evidence>
<dbReference type="PROSITE" id="PS00674">
    <property type="entry name" value="AAA"/>
    <property type="match status" value="1"/>
</dbReference>
<dbReference type="SMART" id="SM00382">
    <property type="entry name" value="AAA"/>
    <property type="match status" value="2"/>
</dbReference>
<accession>A0A077WXR2</accession>
<dbReference type="InterPro" id="IPR027417">
    <property type="entry name" value="P-loop_NTPase"/>
</dbReference>